<protein>
    <submittedName>
        <fullName evidence="1">Uncharacterized protein</fullName>
    </submittedName>
</protein>
<keyword evidence="2" id="KW-1185">Reference proteome</keyword>
<dbReference type="HOGENOM" id="CLU_1658705_0_0_0"/>
<evidence type="ECO:0000313" key="2">
    <source>
        <dbReference type="Proteomes" id="UP000007161"/>
    </source>
</evidence>
<dbReference type="KEGG" id="mpz:Marpi_1172"/>
<gene>
    <name evidence="1" type="ordered locus">Marpi_1172</name>
</gene>
<dbReference type="Proteomes" id="UP000007161">
    <property type="component" value="Chromosome"/>
</dbReference>
<evidence type="ECO:0000313" key="1">
    <source>
        <dbReference type="EMBL" id="AEX85582.1"/>
    </source>
</evidence>
<dbReference type="AlphaFoldDB" id="H2J898"/>
<dbReference type="EMBL" id="CP003257">
    <property type="protein sequence ID" value="AEX85582.1"/>
    <property type="molecule type" value="Genomic_DNA"/>
</dbReference>
<accession>H2J898</accession>
<reference evidence="2" key="2">
    <citation type="submission" date="2012-01" db="EMBL/GenBank/DDBJ databases">
        <title>Complete sequence of chromosome of Marinitoga piezophila KA3.</title>
        <authorList>
            <person name="Lucas S."/>
            <person name="Han J."/>
            <person name="Lapidus A."/>
            <person name="Cheng J.-F."/>
            <person name="Goodwin L."/>
            <person name="Pitluck S."/>
            <person name="Peters L."/>
            <person name="Mikhailova N."/>
            <person name="Teshima H."/>
            <person name="Detter J.C."/>
            <person name="Han C."/>
            <person name="Tapia R."/>
            <person name="Land M."/>
            <person name="Hauser L."/>
            <person name="Kyrpides N."/>
            <person name="Ivanova N."/>
            <person name="Pagani I."/>
            <person name="Jebbar M."/>
            <person name="Vannier P."/>
            <person name="Oger P."/>
            <person name="Cario A."/>
            <person name="Bartlett D."/>
            <person name="Noll K.M."/>
            <person name="Woyke T."/>
        </authorList>
    </citation>
    <scope>NUCLEOTIDE SEQUENCE [LARGE SCALE GENOMIC DNA]</scope>
    <source>
        <strain evidence="2">DSM 14283 / JCM 11233 / KA3</strain>
    </source>
</reference>
<dbReference type="STRING" id="443254.Marpi_1172"/>
<organism evidence="1 2">
    <name type="scientific">Marinitoga piezophila (strain DSM 14283 / JCM 11233 / KA3)</name>
    <dbReference type="NCBI Taxonomy" id="443254"/>
    <lineage>
        <taxon>Bacteria</taxon>
        <taxon>Thermotogati</taxon>
        <taxon>Thermotogota</taxon>
        <taxon>Thermotogae</taxon>
        <taxon>Petrotogales</taxon>
        <taxon>Petrotogaceae</taxon>
        <taxon>Marinitoga</taxon>
    </lineage>
</organism>
<sequence length="159" mass="18995">MGIKNEHITIKKIEIINEFDNFLNNYYNYYNGDIINCSNEMFMSIIIEGNKKVDFYVQSDLTCIKIKNSIFLIKKRLDIFEILLFYYLKIEIDDWKINDVSESKIQRFLSIFLHLLAHFKATDKNKNDEIINFLNKNFSDDLLNLIISYIEFPIQISLI</sequence>
<proteinExistence type="predicted"/>
<reference evidence="1 2" key="1">
    <citation type="journal article" date="2012" name="J. Bacteriol.">
        <title>Complete Genome Sequence of the Thermophilic, Piezophilic, Heterotrophic Bacterium Marinitoga piezophila KA3.</title>
        <authorList>
            <person name="Lucas S."/>
            <person name="Han J."/>
            <person name="Lapidus A."/>
            <person name="Cheng J.F."/>
            <person name="Goodwin L.A."/>
            <person name="Pitluck S."/>
            <person name="Peters L."/>
            <person name="Mikhailova N."/>
            <person name="Teshima H."/>
            <person name="Detter J.C."/>
            <person name="Han C."/>
            <person name="Tapia R."/>
            <person name="Land M."/>
            <person name="Hauser L."/>
            <person name="Kyrpides N.C."/>
            <person name="Ivanova N."/>
            <person name="Pagani I."/>
            <person name="Vannier P."/>
            <person name="Oger P."/>
            <person name="Bartlett D.H."/>
            <person name="Noll K.M."/>
            <person name="Woyke T."/>
            <person name="Jebbar M."/>
        </authorList>
    </citation>
    <scope>NUCLEOTIDE SEQUENCE [LARGE SCALE GENOMIC DNA]</scope>
    <source>
        <strain evidence="2">DSM 14283 / JCM 11233 / KA3</strain>
    </source>
</reference>
<dbReference type="RefSeq" id="WP_014296654.1">
    <property type="nucleotide sequence ID" value="NC_016751.1"/>
</dbReference>
<name>H2J898_MARPK</name>